<feature type="signal peptide" evidence="1">
    <location>
        <begin position="1"/>
        <end position="23"/>
    </location>
</feature>
<evidence type="ECO:0000256" key="1">
    <source>
        <dbReference type="SAM" id="SignalP"/>
    </source>
</evidence>
<dbReference type="SUPFAM" id="SSF52821">
    <property type="entry name" value="Rhodanese/Cell cycle control phosphatase"/>
    <property type="match status" value="1"/>
</dbReference>
<dbReference type="STRING" id="118967.SAMN02745191_1702"/>
<keyword evidence="4" id="KW-1185">Reference proteome</keyword>
<dbReference type="PANTHER" id="PTHR43031">
    <property type="entry name" value="FAD-DEPENDENT OXIDOREDUCTASE"/>
    <property type="match status" value="1"/>
</dbReference>
<gene>
    <name evidence="3" type="ORF">SAMN02745191_1702</name>
</gene>
<dbReference type="Pfam" id="PF00581">
    <property type="entry name" value="Rhodanese"/>
    <property type="match status" value="1"/>
</dbReference>
<dbReference type="InterPro" id="IPR036873">
    <property type="entry name" value="Rhodanese-like_dom_sf"/>
</dbReference>
<protein>
    <submittedName>
        <fullName evidence="3">Rhodanese-related sulfurtransferase</fullName>
    </submittedName>
</protein>
<dbReference type="GO" id="GO:0016740">
    <property type="term" value="F:transferase activity"/>
    <property type="evidence" value="ECO:0007669"/>
    <property type="project" value="UniProtKB-KW"/>
</dbReference>
<name>A0A1T4NMP3_9FIRM</name>
<accession>A0A1T4NMP3</accession>
<dbReference type="EMBL" id="FUWY01000004">
    <property type="protein sequence ID" value="SJZ80433.1"/>
    <property type="molecule type" value="Genomic_DNA"/>
</dbReference>
<evidence type="ECO:0000259" key="2">
    <source>
        <dbReference type="PROSITE" id="PS50206"/>
    </source>
</evidence>
<dbReference type="Gene3D" id="3.40.250.10">
    <property type="entry name" value="Rhodanese-like domain"/>
    <property type="match status" value="1"/>
</dbReference>
<keyword evidence="3" id="KW-0808">Transferase</keyword>
<dbReference type="Proteomes" id="UP000243297">
    <property type="component" value="Unassembled WGS sequence"/>
</dbReference>
<sequence length="124" mass="13959">MKRSLFKTMLIALSLGFLSSCSGGDGYKTINSKEAYKMMQEEKVIILDVRTVEEFQEGHIEGAINIPLDEIRTRSNELNKEDTILVYCRSGNRSKTASNELVKLGFSHVFDFGGVNNWSYGLVK</sequence>
<dbReference type="RefSeq" id="WP_078712091.1">
    <property type="nucleotide sequence ID" value="NZ_FUWY01000004.1"/>
</dbReference>
<feature type="chain" id="PRO_5038633678" evidence="1">
    <location>
        <begin position="24"/>
        <end position="124"/>
    </location>
</feature>
<evidence type="ECO:0000313" key="4">
    <source>
        <dbReference type="Proteomes" id="UP000243297"/>
    </source>
</evidence>
<evidence type="ECO:0000313" key="3">
    <source>
        <dbReference type="EMBL" id="SJZ80433.1"/>
    </source>
</evidence>
<dbReference type="InterPro" id="IPR050229">
    <property type="entry name" value="GlpE_sulfurtransferase"/>
</dbReference>
<proteinExistence type="predicted"/>
<reference evidence="4" key="1">
    <citation type="submission" date="2017-02" db="EMBL/GenBank/DDBJ databases">
        <authorList>
            <person name="Varghese N."/>
            <person name="Submissions S."/>
        </authorList>
    </citation>
    <scope>NUCLEOTIDE SEQUENCE [LARGE SCALE GENOMIC DNA]</scope>
    <source>
        <strain evidence="4">ATCC 25662</strain>
    </source>
</reference>
<dbReference type="AlphaFoldDB" id="A0A1T4NMP3"/>
<keyword evidence="1" id="KW-0732">Signal</keyword>
<dbReference type="SMART" id="SM00450">
    <property type="entry name" value="RHOD"/>
    <property type="match status" value="1"/>
</dbReference>
<dbReference type="CDD" id="cd00158">
    <property type="entry name" value="RHOD"/>
    <property type="match status" value="1"/>
</dbReference>
<organism evidence="3 4">
    <name type="scientific">Anaerorhabdus furcosa</name>
    <dbReference type="NCBI Taxonomy" id="118967"/>
    <lineage>
        <taxon>Bacteria</taxon>
        <taxon>Bacillati</taxon>
        <taxon>Bacillota</taxon>
        <taxon>Erysipelotrichia</taxon>
        <taxon>Erysipelotrichales</taxon>
        <taxon>Erysipelotrichaceae</taxon>
        <taxon>Anaerorhabdus</taxon>
    </lineage>
</organism>
<dbReference type="OrthoDB" id="1450994at2"/>
<dbReference type="PROSITE" id="PS51257">
    <property type="entry name" value="PROKAR_LIPOPROTEIN"/>
    <property type="match status" value="1"/>
</dbReference>
<dbReference type="PANTHER" id="PTHR43031:SF1">
    <property type="entry name" value="PYRIDINE NUCLEOTIDE-DISULPHIDE OXIDOREDUCTASE"/>
    <property type="match status" value="1"/>
</dbReference>
<feature type="domain" description="Rhodanese" evidence="2">
    <location>
        <begin position="40"/>
        <end position="124"/>
    </location>
</feature>
<dbReference type="InterPro" id="IPR001763">
    <property type="entry name" value="Rhodanese-like_dom"/>
</dbReference>
<dbReference type="PROSITE" id="PS50206">
    <property type="entry name" value="RHODANESE_3"/>
    <property type="match status" value="1"/>
</dbReference>